<dbReference type="AlphaFoldDB" id="A0A328P956"/>
<protein>
    <recommendedName>
        <fullName evidence="1">Histidine kinase domain-containing protein</fullName>
    </recommendedName>
</protein>
<dbReference type="Gene3D" id="3.30.565.10">
    <property type="entry name" value="Histidine kinase-like ATPase, C-terminal domain"/>
    <property type="match status" value="1"/>
</dbReference>
<evidence type="ECO:0000259" key="1">
    <source>
        <dbReference type="PROSITE" id="PS50109"/>
    </source>
</evidence>
<dbReference type="Gene3D" id="3.30.450.20">
    <property type="entry name" value="PAS domain"/>
    <property type="match status" value="1"/>
</dbReference>
<comment type="caution">
    <text evidence="2">The sequence shown here is derived from an EMBL/GenBank/DDBJ whole genome shotgun (WGS) entry which is preliminary data.</text>
</comment>
<dbReference type="PANTHER" id="PTHR43065">
    <property type="entry name" value="SENSOR HISTIDINE KINASE"/>
    <property type="match status" value="1"/>
</dbReference>
<accession>A0A328P956</accession>
<organism evidence="2 3">
    <name type="scientific">Methanothermobacter tenebrarum</name>
    <dbReference type="NCBI Taxonomy" id="680118"/>
    <lineage>
        <taxon>Archaea</taxon>
        <taxon>Methanobacteriati</taxon>
        <taxon>Methanobacteriota</taxon>
        <taxon>Methanomada group</taxon>
        <taxon>Methanobacteria</taxon>
        <taxon>Methanobacteriales</taxon>
        <taxon>Methanobacteriaceae</taxon>
        <taxon>Methanothermobacter</taxon>
    </lineage>
</organism>
<dbReference type="OrthoDB" id="8127at2157"/>
<dbReference type="PANTHER" id="PTHR43065:SF23">
    <property type="entry name" value="SENSOR HISTIDINE KINASE PDTAS"/>
    <property type="match status" value="1"/>
</dbReference>
<gene>
    <name evidence="2" type="ORF">DPC56_05255</name>
</gene>
<feature type="domain" description="Histidine kinase" evidence="1">
    <location>
        <begin position="49"/>
        <end position="239"/>
    </location>
</feature>
<dbReference type="PROSITE" id="PS50109">
    <property type="entry name" value="HIS_KIN"/>
    <property type="match status" value="1"/>
</dbReference>
<dbReference type="Pfam" id="PF02518">
    <property type="entry name" value="HATPase_c"/>
    <property type="match status" value="1"/>
</dbReference>
<dbReference type="InterPro" id="IPR036890">
    <property type="entry name" value="HATPase_C_sf"/>
</dbReference>
<proteinExistence type="predicted"/>
<evidence type="ECO:0000313" key="2">
    <source>
        <dbReference type="EMBL" id="RAO79047.1"/>
    </source>
</evidence>
<name>A0A328P956_9EURY</name>
<evidence type="ECO:0000313" key="3">
    <source>
        <dbReference type="Proteomes" id="UP000249782"/>
    </source>
</evidence>
<keyword evidence="3" id="KW-1185">Reference proteome</keyword>
<dbReference type="InterPro" id="IPR005467">
    <property type="entry name" value="His_kinase_dom"/>
</dbReference>
<reference evidence="2 3" key="1">
    <citation type="submission" date="2018-06" db="EMBL/GenBank/DDBJ databases">
        <title>Draft genome sequence of hyperthermophilic methanogen Methanothermobacter tenebrarum sp. MCM-B 1447.</title>
        <authorList>
            <person name="Pore S.D."/>
            <person name="Dagar S."/>
            <person name="Dhakephalkar P.K."/>
        </authorList>
    </citation>
    <scope>NUCLEOTIDE SEQUENCE [LARGE SCALE GENOMIC DNA]</scope>
    <source>
        <strain evidence="2 3">MCM B 1447</strain>
    </source>
</reference>
<sequence length="239" mass="27166">MIEAYSTKKVPKMEFIRLFADEINEAISKIITQMNLQQSLHEKEALLREVHHRVKNNLQIISSLLSLQAKYCGSEEVKNILSDSQARIKSLALVHEKLYKTETITNISSKDYLESLARDLINFQAPRPIKIRLETDIDDIPLEMDKCIPLGLITNELIMNSMKHAFPEKEGIISVKFKCREDKCNLEISDNGKGLPEDFDIEKVSSLGLQLVIGLVRQLDGEFKIESDGGTSFTMNFPL</sequence>
<dbReference type="RefSeq" id="WP_112094024.1">
    <property type="nucleotide sequence ID" value="NZ_QLOE01000005.1"/>
</dbReference>
<dbReference type="SUPFAM" id="SSF55874">
    <property type="entry name" value="ATPase domain of HSP90 chaperone/DNA topoisomerase II/histidine kinase"/>
    <property type="match status" value="1"/>
</dbReference>
<dbReference type="SMART" id="SM00387">
    <property type="entry name" value="HATPase_c"/>
    <property type="match status" value="1"/>
</dbReference>
<dbReference type="Proteomes" id="UP000249782">
    <property type="component" value="Unassembled WGS sequence"/>
</dbReference>
<dbReference type="EMBL" id="QLOE01000005">
    <property type="protein sequence ID" value="RAO79047.1"/>
    <property type="molecule type" value="Genomic_DNA"/>
</dbReference>
<dbReference type="InterPro" id="IPR011495">
    <property type="entry name" value="Sig_transdc_His_kin_sub2_dim/P"/>
</dbReference>
<dbReference type="InterPro" id="IPR003594">
    <property type="entry name" value="HATPase_dom"/>
</dbReference>
<dbReference type="Pfam" id="PF07568">
    <property type="entry name" value="HisKA_2"/>
    <property type="match status" value="1"/>
</dbReference>